<dbReference type="PANTHER" id="PTHR11730">
    <property type="entry name" value="AMMONIUM TRANSPORTER"/>
    <property type="match status" value="1"/>
</dbReference>
<evidence type="ECO:0000313" key="11">
    <source>
        <dbReference type="Proteomes" id="UP001530400"/>
    </source>
</evidence>
<keyword evidence="11" id="KW-1185">Reference proteome</keyword>
<organism evidence="10 11">
    <name type="scientific">Cyclotella atomus</name>
    <dbReference type="NCBI Taxonomy" id="382360"/>
    <lineage>
        <taxon>Eukaryota</taxon>
        <taxon>Sar</taxon>
        <taxon>Stramenopiles</taxon>
        <taxon>Ochrophyta</taxon>
        <taxon>Bacillariophyta</taxon>
        <taxon>Coscinodiscophyceae</taxon>
        <taxon>Thalassiosirophycidae</taxon>
        <taxon>Stephanodiscales</taxon>
        <taxon>Stephanodiscaceae</taxon>
        <taxon>Cyclotella</taxon>
    </lineage>
</organism>
<comment type="similarity">
    <text evidence="2">Belongs to the ammonia transporter channel (TC 1.A.11.2) family.</text>
</comment>
<accession>A0ABD3QCP9</accession>
<evidence type="ECO:0000256" key="4">
    <source>
        <dbReference type="ARBA" id="ARBA00022692"/>
    </source>
</evidence>
<gene>
    <name evidence="10" type="ORF">ACHAWO_010852</name>
</gene>
<evidence type="ECO:0000256" key="1">
    <source>
        <dbReference type="ARBA" id="ARBA00004141"/>
    </source>
</evidence>
<evidence type="ECO:0000313" key="10">
    <source>
        <dbReference type="EMBL" id="KAL3798108.1"/>
    </source>
</evidence>
<dbReference type="Proteomes" id="UP001530400">
    <property type="component" value="Unassembled WGS sequence"/>
</dbReference>
<name>A0ABD3QCP9_9STRA</name>
<evidence type="ECO:0000256" key="5">
    <source>
        <dbReference type="ARBA" id="ARBA00022989"/>
    </source>
</evidence>
<keyword evidence="7" id="KW-0924">Ammonia transport</keyword>
<feature type="transmembrane region" description="Helical" evidence="8">
    <location>
        <begin position="340"/>
        <end position="362"/>
    </location>
</feature>
<proteinExistence type="inferred from homology"/>
<feature type="transmembrane region" description="Helical" evidence="8">
    <location>
        <begin position="280"/>
        <end position="303"/>
    </location>
</feature>
<keyword evidence="5 8" id="KW-1133">Transmembrane helix</keyword>
<protein>
    <recommendedName>
        <fullName evidence="9">Ammonium transporter AmtB-like domain-containing protein</fullName>
    </recommendedName>
</protein>
<dbReference type="InterPro" id="IPR029020">
    <property type="entry name" value="Ammonium/urea_transptr"/>
</dbReference>
<evidence type="ECO:0000256" key="3">
    <source>
        <dbReference type="ARBA" id="ARBA00022448"/>
    </source>
</evidence>
<comment type="subcellular location">
    <subcellularLocation>
        <location evidence="1">Membrane</location>
        <topology evidence="1">Multi-pass membrane protein</topology>
    </subcellularLocation>
</comment>
<sequence length="383" mass="40599">MKSSVYEACKAALGLDATSTTANHQEQLLECVASSNASSIDSFFLIYASSLVFFMQAGFAMLCAGSVQKKNVMNTMLKNLLDACGAALSFYAVGFAFAYGGSYDEENEGKTTFIGTNNFFLVGVEDLMFWMFQFAFAATSATIVAGTLAERCQMPAYLCYSLVVTGFVYPIVVHAIWSPQGFLSPHRDDPLWGSGFIDFAGSTVVHFTGGFTALIATYLLGPRRGRFYDTRGRLLDTPNPMPGHSSALQMLGAFILWFGWYGFNVGSAISITGPDQSSIISISAVNTTLAAASSCASALGVNYVIAERRTGEGEFCLKAALNGCLSGLVAITGGCAVVEPWAAVVIGALAGPLYLVSSNLLIRARIDDAGMLSLLTCACLHST</sequence>
<dbReference type="EMBL" id="JALLPJ020000230">
    <property type="protein sequence ID" value="KAL3798108.1"/>
    <property type="molecule type" value="Genomic_DNA"/>
</dbReference>
<evidence type="ECO:0000259" key="9">
    <source>
        <dbReference type="Pfam" id="PF00909"/>
    </source>
</evidence>
<feature type="transmembrane region" description="Helical" evidence="8">
    <location>
        <begin position="127"/>
        <end position="149"/>
    </location>
</feature>
<comment type="caution">
    <text evidence="10">The sequence shown here is derived from an EMBL/GenBank/DDBJ whole genome shotgun (WGS) entry which is preliminary data.</text>
</comment>
<evidence type="ECO:0000256" key="7">
    <source>
        <dbReference type="ARBA" id="ARBA00023177"/>
    </source>
</evidence>
<evidence type="ECO:0000256" key="2">
    <source>
        <dbReference type="ARBA" id="ARBA00005887"/>
    </source>
</evidence>
<evidence type="ECO:0000256" key="6">
    <source>
        <dbReference type="ARBA" id="ARBA00023136"/>
    </source>
</evidence>
<feature type="domain" description="Ammonium transporter AmtB-like" evidence="9">
    <location>
        <begin position="44"/>
        <end position="369"/>
    </location>
</feature>
<dbReference type="Pfam" id="PF00909">
    <property type="entry name" value="Ammonium_transp"/>
    <property type="match status" value="1"/>
</dbReference>
<keyword evidence="3" id="KW-0813">Transport</keyword>
<feature type="transmembrane region" description="Helical" evidence="8">
    <location>
        <begin position="44"/>
        <end position="67"/>
    </location>
</feature>
<reference evidence="10 11" key="1">
    <citation type="submission" date="2024-10" db="EMBL/GenBank/DDBJ databases">
        <title>Updated reference genomes for cyclostephanoid diatoms.</title>
        <authorList>
            <person name="Roberts W.R."/>
            <person name="Alverson A.J."/>
        </authorList>
    </citation>
    <scope>NUCLEOTIDE SEQUENCE [LARGE SCALE GENOMIC DNA]</scope>
    <source>
        <strain evidence="10 11">AJA010-31</strain>
    </source>
</reference>
<dbReference type="InterPro" id="IPR018047">
    <property type="entry name" value="Ammonium_transpt_CS"/>
</dbReference>
<dbReference type="InterPro" id="IPR024041">
    <property type="entry name" value="NH4_transpt_AmtB-like_dom"/>
</dbReference>
<feature type="transmembrane region" description="Helical" evidence="8">
    <location>
        <begin position="156"/>
        <end position="177"/>
    </location>
</feature>
<feature type="transmembrane region" description="Helical" evidence="8">
    <location>
        <begin position="315"/>
        <end position="334"/>
    </location>
</feature>
<feature type="transmembrane region" description="Helical" evidence="8">
    <location>
        <begin position="241"/>
        <end position="260"/>
    </location>
</feature>
<dbReference type="GO" id="GO:0072488">
    <property type="term" value="P:ammonium transmembrane transport"/>
    <property type="evidence" value="ECO:0007669"/>
    <property type="project" value="UniProtKB-KW"/>
</dbReference>
<keyword evidence="4 8" id="KW-0812">Transmembrane</keyword>
<feature type="transmembrane region" description="Helical" evidence="8">
    <location>
        <begin position="197"/>
        <end position="220"/>
    </location>
</feature>
<dbReference type="AlphaFoldDB" id="A0ABD3QCP9"/>
<dbReference type="PANTHER" id="PTHR11730:SF6">
    <property type="entry name" value="AMMONIUM TRANSPORTER"/>
    <property type="match status" value="1"/>
</dbReference>
<keyword evidence="6 8" id="KW-0472">Membrane</keyword>
<dbReference type="SUPFAM" id="SSF111352">
    <property type="entry name" value="Ammonium transporter"/>
    <property type="match status" value="1"/>
</dbReference>
<dbReference type="Gene3D" id="1.10.3430.10">
    <property type="entry name" value="Ammonium transporter AmtB like domains"/>
    <property type="match status" value="1"/>
</dbReference>
<dbReference type="GO" id="GO:0016020">
    <property type="term" value="C:membrane"/>
    <property type="evidence" value="ECO:0007669"/>
    <property type="project" value="UniProtKB-SubCell"/>
</dbReference>
<evidence type="ECO:0000256" key="8">
    <source>
        <dbReference type="SAM" id="Phobius"/>
    </source>
</evidence>
<feature type="transmembrane region" description="Helical" evidence="8">
    <location>
        <begin position="79"/>
        <end position="99"/>
    </location>
</feature>
<dbReference type="PROSITE" id="PS01219">
    <property type="entry name" value="AMMONIUM_TRANSP"/>
    <property type="match status" value="1"/>
</dbReference>